<name>A0A0R3PJQ4_ANGCS</name>
<protein>
    <submittedName>
        <fullName evidence="1">Exostosin domain-containing protein</fullName>
    </submittedName>
</protein>
<dbReference type="AlphaFoldDB" id="A0A0R3PJQ4"/>
<dbReference type="PANTHER" id="PTHR33047">
    <property type="entry name" value="PROTEIN TAR1"/>
    <property type="match status" value="1"/>
</dbReference>
<accession>A0A0R3PJQ4</accession>
<evidence type="ECO:0000313" key="1">
    <source>
        <dbReference type="WBParaSite" id="ACOC_0000472301-mRNA-1"/>
    </source>
</evidence>
<reference evidence="1" key="1">
    <citation type="submission" date="2017-02" db="UniProtKB">
        <authorList>
            <consortium name="WormBaseParasite"/>
        </authorList>
    </citation>
    <scope>IDENTIFICATION</scope>
</reference>
<proteinExistence type="predicted"/>
<dbReference type="WBParaSite" id="ACOC_0000472301-mRNA-1">
    <property type="protein sequence ID" value="ACOC_0000472301-mRNA-1"/>
    <property type="gene ID" value="ACOC_0000472301"/>
</dbReference>
<dbReference type="PANTHER" id="PTHR33047:SF8">
    <property type="entry name" value="REGULATOR OF RDNA TRANSCRIPTION PROTEIN 15"/>
    <property type="match status" value="1"/>
</dbReference>
<organism evidence="1">
    <name type="scientific">Angiostrongylus costaricensis</name>
    <name type="common">Nematode worm</name>
    <dbReference type="NCBI Taxonomy" id="334426"/>
    <lineage>
        <taxon>Eukaryota</taxon>
        <taxon>Metazoa</taxon>
        <taxon>Ecdysozoa</taxon>
        <taxon>Nematoda</taxon>
        <taxon>Chromadorea</taxon>
        <taxon>Rhabditida</taxon>
        <taxon>Rhabditina</taxon>
        <taxon>Rhabditomorpha</taxon>
        <taxon>Strongyloidea</taxon>
        <taxon>Metastrongylidae</taxon>
        <taxon>Angiostrongylus</taxon>
    </lineage>
</organism>
<dbReference type="InterPro" id="IPR052997">
    <property type="entry name" value="RRT15-like"/>
</dbReference>
<sequence length="132" mass="14909">MRYDCPPIPRNKVIVTLTRWDSDLEAFSHNPPYLRTIDRSVKSMNQMSEPAIPLVLSRKYINSRWVHNPTLGEFCFAMIGRTDIEGSKSNVAMDAWLPQASYPCGNFSDTSYQKLSGLKGSIGHAFAAFYNT</sequence>